<evidence type="ECO:0000313" key="2">
    <source>
        <dbReference type="Proteomes" id="UP001058974"/>
    </source>
</evidence>
<dbReference type="Proteomes" id="UP001058974">
    <property type="component" value="Chromosome 6"/>
</dbReference>
<sequence>MSACALDMGSIVRLFSKANACKSSPIACLSSDYTSVISVIESKFDIMNMDKVEILLVDHDLTLTNFDKTLVLDIVSLNLTQTMPLTQAHVESQTITYESHSCQVTPRNPEYDYQSFRGAKPGCGGRNGRGR</sequence>
<proteinExistence type="predicted"/>
<dbReference type="Gramene" id="Psat06G0621900-T1">
    <property type="protein sequence ID" value="KAI5401660.1"/>
    <property type="gene ID" value="KIW84_066219"/>
</dbReference>
<reference evidence="1 2" key="1">
    <citation type="journal article" date="2022" name="Nat. Genet.">
        <title>Improved pea reference genome and pan-genome highlight genomic features and evolutionary characteristics.</title>
        <authorList>
            <person name="Yang T."/>
            <person name="Liu R."/>
            <person name="Luo Y."/>
            <person name="Hu S."/>
            <person name="Wang D."/>
            <person name="Wang C."/>
            <person name="Pandey M.K."/>
            <person name="Ge S."/>
            <person name="Xu Q."/>
            <person name="Li N."/>
            <person name="Li G."/>
            <person name="Huang Y."/>
            <person name="Saxena R.K."/>
            <person name="Ji Y."/>
            <person name="Li M."/>
            <person name="Yan X."/>
            <person name="He Y."/>
            <person name="Liu Y."/>
            <person name="Wang X."/>
            <person name="Xiang C."/>
            <person name="Varshney R.K."/>
            <person name="Ding H."/>
            <person name="Gao S."/>
            <person name="Zong X."/>
        </authorList>
    </citation>
    <scope>NUCLEOTIDE SEQUENCE [LARGE SCALE GENOMIC DNA]</scope>
    <source>
        <strain evidence="1 2">cv. Zhongwan 6</strain>
    </source>
</reference>
<name>A0A9D5ADI7_PEA</name>
<dbReference type="EMBL" id="JAMSHJ010000006">
    <property type="protein sequence ID" value="KAI5401660.1"/>
    <property type="molecule type" value="Genomic_DNA"/>
</dbReference>
<evidence type="ECO:0000313" key="1">
    <source>
        <dbReference type="EMBL" id="KAI5401660.1"/>
    </source>
</evidence>
<protein>
    <submittedName>
        <fullName evidence="1">Uncharacterized protein</fullName>
    </submittedName>
</protein>
<keyword evidence="2" id="KW-1185">Reference proteome</keyword>
<comment type="caution">
    <text evidence="1">The sequence shown here is derived from an EMBL/GenBank/DDBJ whole genome shotgun (WGS) entry which is preliminary data.</text>
</comment>
<dbReference type="AlphaFoldDB" id="A0A9D5ADI7"/>
<accession>A0A9D5ADI7</accession>
<organism evidence="1 2">
    <name type="scientific">Pisum sativum</name>
    <name type="common">Garden pea</name>
    <name type="synonym">Lathyrus oleraceus</name>
    <dbReference type="NCBI Taxonomy" id="3888"/>
    <lineage>
        <taxon>Eukaryota</taxon>
        <taxon>Viridiplantae</taxon>
        <taxon>Streptophyta</taxon>
        <taxon>Embryophyta</taxon>
        <taxon>Tracheophyta</taxon>
        <taxon>Spermatophyta</taxon>
        <taxon>Magnoliopsida</taxon>
        <taxon>eudicotyledons</taxon>
        <taxon>Gunneridae</taxon>
        <taxon>Pentapetalae</taxon>
        <taxon>rosids</taxon>
        <taxon>fabids</taxon>
        <taxon>Fabales</taxon>
        <taxon>Fabaceae</taxon>
        <taxon>Papilionoideae</taxon>
        <taxon>50 kb inversion clade</taxon>
        <taxon>NPAAA clade</taxon>
        <taxon>Hologalegina</taxon>
        <taxon>IRL clade</taxon>
        <taxon>Fabeae</taxon>
        <taxon>Lathyrus</taxon>
    </lineage>
</organism>
<gene>
    <name evidence="1" type="ORF">KIW84_066219</name>
</gene>